<dbReference type="STRING" id="1707952.A6A03_01040"/>
<dbReference type="PANTHER" id="PTHR43744:SF13">
    <property type="entry name" value="SN-GLYCEROL-3-PHOSPHATE TRANSPORT INTEGRAL MEMBRANE PROTEIN ABC TRANSPORTER UGPE-RELATED"/>
    <property type="match status" value="1"/>
</dbReference>
<feature type="transmembrane region" description="Helical" evidence="7">
    <location>
        <begin position="26"/>
        <end position="49"/>
    </location>
</feature>
<organism evidence="9 10">
    <name type="scientific">Chloroflexus islandicus</name>
    <dbReference type="NCBI Taxonomy" id="1707952"/>
    <lineage>
        <taxon>Bacteria</taxon>
        <taxon>Bacillati</taxon>
        <taxon>Chloroflexota</taxon>
        <taxon>Chloroflexia</taxon>
        <taxon>Chloroflexales</taxon>
        <taxon>Chloroflexineae</taxon>
        <taxon>Chloroflexaceae</taxon>
        <taxon>Chloroflexus</taxon>
    </lineage>
</organism>
<evidence type="ECO:0000259" key="8">
    <source>
        <dbReference type="PROSITE" id="PS50928"/>
    </source>
</evidence>
<dbReference type="EMBL" id="LWQS01000038">
    <property type="protein sequence ID" value="OAN47357.1"/>
    <property type="molecule type" value="Genomic_DNA"/>
</dbReference>
<keyword evidence="2 7" id="KW-0813">Transport</keyword>
<dbReference type="SUPFAM" id="SSF161098">
    <property type="entry name" value="MetI-like"/>
    <property type="match status" value="1"/>
</dbReference>
<evidence type="ECO:0000256" key="6">
    <source>
        <dbReference type="ARBA" id="ARBA00023136"/>
    </source>
</evidence>
<dbReference type="GO" id="GO:0005886">
    <property type="term" value="C:plasma membrane"/>
    <property type="evidence" value="ECO:0007669"/>
    <property type="project" value="UniProtKB-SubCell"/>
</dbReference>
<dbReference type="PROSITE" id="PS50928">
    <property type="entry name" value="ABC_TM1"/>
    <property type="match status" value="1"/>
</dbReference>
<evidence type="ECO:0000256" key="3">
    <source>
        <dbReference type="ARBA" id="ARBA00022475"/>
    </source>
</evidence>
<comment type="similarity">
    <text evidence="7">Belongs to the binding-protein-dependent transport system permease family.</text>
</comment>
<comment type="subcellular location">
    <subcellularLocation>
        <location evidence="1 7">Cell membrane</location>
        <topology evidence="1 7">Multi-pass membrane protein</topology>
    </subcellularLocation>
</comment>
<dbReference type="Gene3D" id="1.10.3720.10">
    <property type="entry name" value="MetI-like"/>
    <property type="match status" value="1"/>
</dbReference>
<dbReference type="PANTHER" id="PTHR43744">
    <property type="entry name" value="ABC TRANSPORTER PERMEASE PROTEIN MG189-RELATED-RELATED"/>
    <property type="match status" value="1"/>
</dbReference>
<gene>
    <name evidence="9" type="ORF">A6A03_01040</name>
</gene>
<evidence type="ECO:0000256" key="4">
    <source>
        <dbReference type="ARBA" id="ARBA00022692"/>
    </source>
</evidence>
<dbReference type="RefSeq" id="WP_066784488.1">
    <property type="nucleotide sequence ID" value="NZ_LWQS01000038.1"/>
</dbReference>
<dbReference type="AlphaFoldDB" id="A0A178MGU1"/>
<keyword evidence="4 7" id="KW-0812">Transmembrane</keyword>
<dbReference type="InterPro" id="IPR035906">
    <property type="entry name" value="MetI-like_sf"/>
</dbReference>
<feature type="transmembrane region" description="Helical" evidence="7">
    <location>
        <begin position="260"/>
        <end position="281"/>
    </location>
</feature>
<reference evidence="9 10" key="1">
    <citation type="submission" date="2016-04" db="EMBL/GenBank/DDBJ databases">
        <title>Chloroflexus islandicus sp. nov., a thermophilic filamentous anoxygenic phototrophic bacterium from geyser Strokkur (Iceland).</title>
        <authorList>
            <person name="Gaisin V.A."/>
            <person name="Kalashnikov A.M."/>
            <person name="Sukhacheva M.V."/>
            <person name="Grouzdev D.S."/>
            <person name="Ivanov T.M."/>
            <person name="Kuznetsov B."/>
            <person name="Gorlenko V.M."/>
        </authorList>
    </citation>
    <scope>NUCLEOTIDE SEQUENCE [LARGE SCALE GENOMIC DNA]</scope>
    <source>
        <strain evidence="10">isl-2</strain>
    </source>
</reference>
<evidence type="ECO:0000256" key="2">
    <source>
        <dbReference type="ARBA" id="ARBA00022448"/>
    </source>
</evidence>
<proteinExistence type="inferred from homology"/>
<dbReference type="Proteomes" id="UP000078287">
    <property type="component" value="Unassembled WGS sequence"/>
</dbReference>
<keyword evidence="10" id="KW-1185">Reference proteome</keyword>
<feature type="transmembrane region" description="Helical" evidence="7">
    <location>
        <begin position="159"/>
        <end position="180"/>
    </location>
</feature>
<evidence type="ECO:0000313" key="10">
    <source>
        <dbReference type="Proteomes" id="UP000078287"/>
    </source>
</evidence>
<keyword evidence="3" id="KW-1003">Cell membrane</keyword>
<accession>A0A178MGU1</accession>
<dbReference type="CDD" id="cd06261">
    <property type="entry name" value="TM_PBP2"/>
    <property type="match status" value="1"/>
</dbReference>
<dbReference type="InterPro" id="IPR000515">
    <property type="entry name" value="MetI-like"/>
</dbReference>
<keyword evidence="6 7" id="KW-0472">Membrane</keyword>
<keyword evidence="5 7" id="KW-1133">Transmembrane helix</keyword>
<protein>
    <submittedName>
        <fullName evidence="9">Glycerol-3-phosphate ABC transporter permease</fullName>
    </submittedName>
</protein>
<name>A0A178MGU1_9CHLR</name>
<evidence type="ECO:0000256" key="1">
    <source>
        <dbReference type="ARBA" id="ARBA00004651"/>
    </source>
</evidence>
<evidence type="ECO:0000256" key="5">
    <source>
        <dbReference type="ARBA" id="ARBA00022989"/>
    </source>
</evidence>
<sequence>MAVTNDIERTITPVAVRRRSTPLSLVAWRIAGYVAMLVVVVVIGLPVYWTVMAAFKETREIYSLPVTWWPANPTLANFPAAWQAAPFGRYYVNSLITTFFGAAAEVILALFSAYALAYLRFPRKDLVFLLLLAALMVPVEITIVPNYLTVARLGWINTYQGIIVPGAAIAYGTFLLRQAFLAVPREILEAARVDGAGHFRILFSVVAPIAQPAIVTMALLSVVSKWNDFLWPLIVTNTTDMRTLPIGVFWLRNSEGLSNWGVVMAGSLFLIVPVLIGFLLAQRAIVEGMTAGAVKG</sequence>
<feature type="transmembrane region" description="Helical" evidence="7">
    <location>
        <begin position="95"/>
        <end position="119"/>
    </location>
</feature>
<feature type="transmembrane region" description="Helical" evidence="7">
    <location>
        <begin position="126"/>
        <end position="147"/>
    </location>
</feature>
<evidence type="ECO:0000256" key="7">
    <source>
        <dbReference type="RuleBase" id="RU363032"/>
    </source>
</evidence>
<dbReference type="Pfam" id="PF00528">
    <property type="entry name" value="BPD_transp_1"/>
    <property type="match status" value="1"/>
</dbReference>
<evidence type="ECO:0000313" key="9">
    <source>
        <dbReference type="EMBL" id="OAN47357.1"/>
    </source>
</evidence>
<comment type="caution">
    <text evidence="9">The sequence shown here is derived from an EMBL/GenBank/DDBJ whole genome shotgun (WGS) entry which is preliminary data.</text>
</comment>
<dbReference type="GO" id="GO:0055085">
    <property type="term" value="P:transmembrane transport"/>
    <property type="evidence" value="ECO:0007669"/>
    <property type="project" value="InterPro"/>
</dbReference>
<feature type="transmembrane region" description="Helical" evidence="7">
    <location>
        <begin position="201"/>
        <end position="223"/>
    </location>
</feature>
<dbReference type="OrthoDB" id="9771544at2"/>
<feature type="domain" description="ABC transmembrane type-1" evidence="8">
    <location>
        <begin position="91"/>
        <end position="281"/>
    </location>
</feature>